<evidence type="ECO:0000256" key="2">
    <source>
        <dbReference type="ARBA" id="ARBA00010004"/>
    </source>
</evidence>
<dbReference type="GO" id="GO:0044781">
    <property type="term" value="P:bacterial-type flagellum organization"/>
    <property type="evidence" value="ECO:0007669"/>
    <property type="project" value="UniProtKB-KW"/>
</dbReference>
<dbReference type="GO" id="GO:0006935">
    <property type="term" value="P:chemotaxis"/>
    <property type="evidence" value="ECO:0007669"/>
    <property type="project" value="UniProtKB-KW"/>
</dbReference>
<keyword evidence="7" id="KW-1005">Bacterial flagellum biogenesis</keyword>
<gene>
    <name evidence="12" type="ORF">CEG18_06115</name>
</gene>
<dbReference type="PANTHER" id="PTHR38786:SF1">
    <property type="entry name" value="FLAGELLAR FLIJ PROTEIN"/>
    <property type="match status" value="1"/>
</dbReference>
<evidence type="ECO:0000256" key="9">
    <source>
        <dbReference type="ARBA" id="ARBA00023136"/>
    </source>
</evidence>
<comment type="caution">
    <text evidence="12">The sequence shown here is derived from an EMBL/GenBank/DDBJ whole genome shotgun (WGS) entry which is preliminary data.</text>
</comment>
<evidence type="ECO:0000256" key="10">
    <source>
        <dbReference type="ARBA" id="ARBA00023225"/>
    </source>
</evidence>
<evidence type="ECO:0000256" key="3">
    <source>
        <dbReference type="ARBA" id="ARBA00020392"/>
    </source>
</evidence>
<keyword evidence="12" id="KW-0966">Cell projection</keyword>
<keyword evidence="12" id="KW-0969">Cilium</keyword>
<protein>
    <recommendedName>
        <fullName evidence="3">Flagellar FliJ protein</fullName>
    </recommendedName>
</protein>
<dbReference type="InterPro" id="IPR012823">
    <property type="entry name" value="Flagell_FliJ"/>
</dbReference>
<dbReference type="Proteomes" id="UP000198145">
    <property type="component" value="Unassembled WGS sequence"/>
</dbReference>
<dbReference type="GO" id="GO:0003774">
    <property type="term" value="F:cytoskeletal motor activity"/>
    <property type="evidence" value="ECO:0007669"/>
    <property type="project" value="InterPro"/>
</dbReference>
<sequence>MNRRAERLAPVVDMALKAERETARQLGQVQGQLQQAQRKLAELERYRHDYQQQWIRNGQQGVSGQWLINYQRFLSQLEGAVEQQNRAVDWHQGIVDKARVAWQEKYARLEGLRKLVERYREEARLAADKYEQKQLDEFAQRLKPSPD</sequence>
<dbReference type="NCBIfam" id="TIGR02473">
    <property type="entry name" value="flagell_FliJ"/>
    <property type="match status" value="1"/>
</dbReference>
<keyword evidence="6" id="KW-0145">Chemotaxis</keyword>
<dbReference type="Pfam" id="PF02050">
    <property type="entry name" value="FliJ"/>
    <property type="match status" value="1"/>
</dbReference>
<dbReference type="GO" id="GO:0005886">
    <property type="term" value="C:plasma membrane"/>
    <property type="evidence" value="ECO:0007669"/>
    <property type="project" value="UniProtKB-SubCell"/>
</dbReference>
<dbReference type="GO" id="GO:0071973">
    <property type="term" value="P:bacterial-type flagellum-dependent cell motility"/>
    <property type="evidence" value="ECO:0007669"/>
    <property type="project" value="InterPro"/>
</dbReference>
<keyword evidence="4" id="KW-0813">Transport</keyword>
<dbReference type="Gene3D" id="1.10.287.1700">
    <property type="match status" value="1"/>
</dbReference>
<reference evidence="12 13" key="1">
    <citation type="submission" date="2017-06" db="EMBL/GenBank/DDBJ databases">
        <title>Draft genome of Pseudomonas nitroreducens DF05.</title>
        <authorList>
            <person name="Iyer R."/>
        </authorList>
    </citation>
    <scope>NUCLEOTIDE SEQUENCE [LARGE SCALE GENOMIC DNA]</scope>
    <source>
        <strain evidence="12 13">DF05</strain>
    </source>
</reference>
<evidence type="ECO:0000256" key="5">
    <source>
        <dbReference type="ARBA" id="ARBA00022475"/>
    </source>
</evidence>
<evidence type="ECO:0000256" key="1">
    <source>
        <dbReference type="ARBA" id="ARBA00004413"/>
    </source>
</evidence>
<organism evidence="12 13">
    <name type="scientific">Pseudomonas nitroreducens</name>
    <dbReference type="NCBI Taxonomy" id="46680"/>
    <lineage>
        <taxon>Bacteria</taxon>
        <taxon>Pseudomonadati</taxon>
        <taxon>Pseudomonadota</taxon>
        <taxon>Gammaproteobacteria</taxon>
        <taxon>Pseudomonadales</taxon>
        <taxon>Pseudomonadaceae</taxon>
        <taxon>Pseudomonas</taxon>
    </lineage>
</organism>
<keyword evidence="5" id="KW-1003">Cell membrane</keyword>
<keyword evidence="8" id="KW-0653">Protein transport</keyword>
<dbReference type="InterPro" id="IPR053716">
    <property type="entry name" value="Flag_assembly_chemotaxis_eff"/>
</dbReference>
<comment type="similarity">
    <text evidence="2">Belongs to the FliJ family.</text>
</comment>
<dbReference type="STRING" id="46680.GCA_000807755_01648"/>
<dbReference type="RefSeq" id="WP_017520277.1">
    <property type="nucleotide sequence ID" value="NZ_CP189774.1"/>
</dbReference>
<dbReference type="GO" id="GO:0009288">
    <property type="term" value="C:bacterial-type flagellum"/>
    <property type="evidence" value="ECO:0007669"/>
    <property type="project" value="InterPro"/>
</dbReference>
<accession>A0A246FEI5</accession>
<keyword evidence="9" id="KW-0472">Membrane</keyword>
<dbReference type="PANTHER" id="PTHR38786">
    <property type="entry name" value="FLAGELLAR FLIJ PROTEIN"/>
    <property type="match status" value="1"/>
</dbReference>
<evidence type="ECO:0000256" key="7">
    <source>
        <dbReference type="ARBA" id="ARBA00022795"/>
    </source>
</evidence>
<name>A0A246FEI5_PSENT</name>
<keyword evidence="12" id="KW-0282">Flagellum</keyword>
<dbReference type="InterPro" id="IPR052570">
    <property type="entry name" value="FliJ"/>
</dbReference>
<keyword evidence="10" id="KW-1006">Bacterial flagellum protein export</keyword>
<comment type="subcellular location">
    <subcellularLocation>
        <location evidence="1">Cell membrane</location>
        <topology evidence="1">Peripheral membrane protein</topology>
        <orientation evidence="1">Cytoplasmic side</orientation>
    </subcellularLocation>
</comment>
<dbReference type="EMBL" id="NJBA01000002">
    <property type="protein sequence ID" value="OWP51840.1"/>
    <property type="molecule type" value="Genomic_DNA"/>
</dbReference>
<evidence type="ECO:0000256" key="4">
    <source>
        <dbReference type="ARBA" id="ARBA00022448"/>
    </source>
</evidence>
<evidence type="ECO:0000256" key="6">
    <source>
        <dbReference type="ARBA" id="ARBA00022500"/>
    </source>
</evidence>
<dbReference type="PRINTS" id="PR01004">
    <property type="entry name" value="FLGFLIJ"/>
</dbReference>
<evidence type="ECO:0000313" key="12">
    <source>
        <dbReference type="EMBL" id="OWP51840.1"/>
    </source>
</evidence>
<dbReference type="PIRSF" id="PIRSF019404">
    <property type="entry name" value="FliJ"/>
    <property type="match status" value="1"/>
</dbReference>
<proteinExistence type="inferred from homology"/>
<feature type="coiled-coil region" evidence="11">
    <location>
        <begin position="26"/>
        <end position="53"/>
    </location>
</feature>
<dbReference type="AlphaFoldDB" id="A0A246FEI5"/>
<dbReference type="InterPro" id="IPR018006">
    <property type="entry name" value="Flag_FliJ_proteobac"/>
</dbReference>
<dbReference type="eggNOG" id="COG2882">
    <property type="taxonomic scope" value="Bacteria"/>
</dbReference>
<evidence type="ECO:0000313" key="13">
    <source>
        <dbReference type="Proteomes" id="UP000198145"/>
    </source>
</evidence>
<feature type="coiled-coil region" evidence="11">
    <location>
        <begin position="109"/>
        <end position="136"/>
    </location>
</feature>
<evidence type="ECO:0000256" key="8">
    <source>
        <dbReference type="ARBA" id="ARBA00022927"/>
    </source>
</evidence>
<dbReference type="GO" id="GO:0015031">
    <property type="term" value="P:protein transport"/>
    <property type="evidence" value="ECO:0007669"/>
    <property type="project" value="UniProtKB-KW"/>
</dbReference>
<evidence type="ECO:0000256" key="11">
    <source>
        <dbReference type="SAM" id="Coils"/>
    </source>
</evidence>
<keyword evidence="11" id="KW-0175">Coiled coil</keyword>